<dbReference type="PANTHER" id="PTHR12697">
    <property type="entry name" value="PBS LYASE HEAT-LIKE PROTEIN"/>
    <property type="match status" value="1"/>
</dbReference>
<feature type="chain" id="PRO_5035286147" evidence="1">
    <location>
        <begin position="24"/>
        <end position="414"/>
    </location>
</feature>
<dbReference type="AlphaFoldDB" id="A0A8J7CDT0"/>
<dbReference type="PANTHER" id="PTHR12697:SF5">
    <property type="entry name" value="DEOXYHYPUSINE HYDROXYLASE"/>
    <property type="match status" value="1"/>
</dbReference>
<accession>A0A8J7CDT0</accession>
<dbReference type="InterPro" id="IPR011989">
    <property type="entry name" value="ARM-like"/>
</dbReference>
<gene>
    <name evidence="2" type="ORF">IFK94_03655</name>
</gene>
<dbReference type="Proteomes" id="UP000648239">
    <property type="component" value="Unassembled WGS sequence"/>
</dbReference>
<dbReference type="SUPFAM" id="SSF48371">
    <property type="entry name" value="ARM repeat"/>
    <property type="match status" value="2"/>
</dbReference>
<dbReference type="SMART" id="SM00567">
    <property type="entry name" value="EZ_HEAT"/>
    <property type="match status" value="5"/>
</dbReference>
<dbReference type="InterPro" id="IPR016024">
    <property type="entry name" value="ARM-type_fold"/>
</dbReference>
<dbReference type="Pfam" id="PF13646">
    <property type="entry name" value="HEAT_2"/>
    <property type="match status" value="1"/>
</dbReference>
<evidence type="ECO:0000313" key="3">
    <source>
        <dbReference type="Proteomes" id="UP000648239"/>
    </source>
</evidence>
<dbReference type="EMBL" id="JACXWD010000007">
    <property type="protein sequence ID" value="MBD3867199.1"/>
    <property type="molecule type" value="Genomic_DNA"/>
</dbReference>
<sequence length="414" mass="43851">MISQSKRALYPCGAVFLGLLMVAGVGCGSADPMDEKSVEALAVYNAVMDADRAYEQYGIQIATQSTAPETGAILIEKSGAKGYETFSAALRGLADRPIPEAMDALQAAFANRRGGAKQVAALALAYLDDPAAIEWLKGIAEAETTSTNAEILAFLGNHGEKDLVESLLYRRLESDDESVRDETFLILGQIRQPWAVEILKKGLAVELGARRKHAIIAMGEAGDPTLAEYVQRFVNTQGLVLNAIESLGKLGNTEMIPRLQKLAAHEDELVQVVSAAALLKLGDSATAGPVLDRLATADKELVRVTLANQLHEVHDEVSRSVLVKLAGDATSSVVRPALLGLEHNGDPSLEAMVVEKLAGTDPDVIMAALDCLGNWGSLAAVDSVEPLLAHDNPYVQLCAANAILEIGGRKGPAE</sequence>
<feature type="signal peptide" evidence="1">
    <location>
        <begin position="1"/>
        <end position="23"/>
    </location>
</feature>
<dbReference type="GO" id="GO:0016491">
    <property type="term" value="F:oxidoreductase activity"/>
    <property type="evidence" value="ECO:0007669"/>
    <property type="project" value="TreeGrafter"/>
</dbReference>
<dbReference type="Gene3D" id="1.25.10.10">
    <property type="entry name" value="Leucine-rich Repeat Variant"/>
    <property type="match status" value="3"/>
</dbReference>
<evidence type="ECO:0000313" key="2">
    <source>
        <dbReference type="EMBL" id="MBD3867199.1"/>
    </source>
</evidence>
<dbReference type="InterPro" id="IPR004155">
    <property type="entry name" value="PBS_lyase_HEAT"/>
</dbReference>
<comment type="caution">
    <text evidence="2">The sequence shown here is derived from an EMBL/GenBank/DDBJ whole genome shotgun (WGS) entry which is preliminary data.</text>
</comment>
<protein>
    <submittedName>
        <fullName evidence="2">HEAT repeat domain-containing protein</fullName>
    </submittedName>
</protein>
<name>A0A8J7CDT0_9BACT</name>
<evidence type="ECO:0000256" key="1">
    <source>
        <dbReference type="SAM" id="SignalP"/>
    </source>
</evidence>
<keyword evidence="1" id="KW-0732">Signal</keyword>
<proteinExistence type="predicted"/>
<dbReference type="PROSITE" id="PS51257">
    <property type="entry name" value="PROKAR_LIPOPROTEIN"/>
    <property type="match status" value="1"/>
</dbReference>
<organism evidence="2 3">
    <name type="scientific">Candidatus Polarisedimenticola svalbardensis</name>
    <dbReference type="NCBI Taxonomy" id="2886004"/>
    <lineage>
        <taxon>Bacteria</taxon>
        <taxon>Pseudomonadati</taxon>
        <taxon>Acidobacteriota</taxon>
        <taxon>Candidatus Polarisedimenticolia</taxon>
        <taxon>Candidatus Polarisedimenticolales</taxon>
        <taxon>Candidatus Polarisedimenticolaceae</taxon>
        <taxon>Candidatus Polarisedimenticola</taxon>
    </lineage>
</organism>
<reference evidence="2 3" key="1">
    <citation type="submission" date="2020-08" db="EMBL/GenBank/DDBJ databases">
        <title>Acidobacteriota in marine sediments use diverse sulfur dissimilation pathways.</title>
        <authorList>
            <person name="Wasmund K."/>
        </authorList>
    </citation>
    <scope>NUCLEOTIDE SEQUENCE [LARGE SCALE GENOMIC DNA]</scope>
    <source>
        <strain evidence="2">MAG AM4</strain>
    </source>
</reference>